<sequence length="415" mass="44913">MGEPTRLPMSRDDIDRTLAHLRDERERIGSALLELEADQGYQLLEGATPAGETRRVQAAVRARAETLWTLFDLYRRAVAEAEEVRARPGRLGQWRLAELTRLLTAPVVELPAAEVPLERRTLLHVPSGERLTLRAAVGRMTGLYEEIVRAVGPLERIWSALLSRLAETEAARRAAADALAALGGTDPELARLGADLDEIVARVGGDPLALAPGGRPDTAPLDALRDGFADARRRLESAAALRDGYASRLREIARTVDALRETEAEARRVRDAVAAKIAGPPPAAPPEASAALADRLSALDRDARTGGDWTGGDWTERARRIGDLERAAGAALRDARDAVGVVRGLLERRDELRGRLDAYRVKAARLGLAEDAGTAGLYERARALLWTSPCDLREATVALAEYQRAVSAREKGADG</sequence>
<protein>
    <submittedName>
        <fullName evidence="1">Uncharacterized protein</fullName>
    </submittedName>
</protein>
<dbReference type="RefSeq" id="WP_378307338.1">
    <property type="nucleotide sequence ID" value="NZ_JBHTJA010000183.1"/>
</dbReference>
<dbReference type="Proteomes" id="UP001596972">
    <property type="component" value="Unassembled WGS sequence"/>
</dbReference>
<keyword evidence="2" id="KW-1185">Reference proteome</keyword>
<reference evidence="2" key="1">
    <citation type="journal article" date="2019" name="Int. J. Syst. Evol. Microbiol.">
        <title>The Global Catalogue of Microorganisms (GCM) 10K type strain sequencing project: providing services to taxonomists for standard genome sequencing and annotation.</title>
        <authorList>
            <consortium name="The Broad Institute Genomics Platform"/>
            <consortium name="The Broad Institute Genome Sequencing Center for Infectious Disease"/>
            <person name="Wu L."/>
            <person name="Ma J."/>
        </authorList>
    </citation>
    <scope>NUCLEOTIDE SEQUENCE [LARGE SCALE GENOMIC DNA]</scope>
    <source>
        <strain evidence="2">JCM 31202</strain>
    </source>
</reference>
<evidence type="ECO:0000313" key="2">
    <source>
        <dbReference type="Proteomes" id="UP001596972"/>
    </source>
</evidence>
<evidence type="ECO:0000313" key="1">
    <source>
        <dbReference type="EMBL" id="MFD0905937.1"/>
    </source>
</evidence>
<gene>
    <name evidence="1" type="ORF">ACFQ11_36575</name>
</gene>
<proteinExistence type="predicted"/>
<name>A0ABW3F0A0_9ACTN</name>
<accession>A0ABW3F0A0</accession>
<comment type="caution">
    <text evidence="1">The sequence shown here is derived from an EMBL/GenBank/DDBJ whole genome shotgun (WGS) entry which is preliminary data.</text>
</comment>
<dbReference type="EMBL" id="JBHTJA010000183">
    <property type="protein sequence ID" value="MFD0905937.1"/>
    <property type="molecule type" value="Genomic_DNA"/>
</dbReference>
<organism evidence="1 2">
    <name type="scientific">Actinomadura sediminis</name>
    <dbReference type="NCBI Taxonomy" id="1038904"/>
    <lineage>
        <taxon>Bacteria</taxon>
        <taxon>Bacillati</taxon>
        <taxon>Actinomycetota</taxon>
        <taxon>Actinomycetes</taxon>
        <taxon>Streptosporangiales</taxon>
        <taxon>Thermomonosporaceae</taxon>
        <taxon>Actinomadura</taxon>
    </lineage>
</organism>